<feature type="non-terminal residue" evidence="2">
    <location>
        <position position="1"/>
    </location>
</feature>
<proteinExistence type="predicted"/>
<comment type="caution">
    <text evidence="2">The sequence shown here is derived from an EMBL/GenBank/DDBJ whole genome shotgun (WGS) entry which is preliminary data.</text>
</comment>
<reference evidence="2 3" key="1">
    <citation type="journal article" date="2024" name="BMC Biol.">
        <title>Comparative genomics of Ascetosporea gives new insight into the evolutionary basis for animal parasitism in Rhizaria.</title>
        <authorList>
            <person name="Hiltunen Thoren M."/>
            <person name="Onut-Brannstrom I."/>
            <person name="Alfjorden A."/>
            <person name="Peckova H."/>
            <person name="Swords F."/>
            <person name="Hooper C."/>
            <person name="Holzer A.S."/>
            <person name="Bass D."/>
            <person name="Burki F."/>
        </authorList>
    </citation>
    <scope>NUCLEOTIDE SEQUENCE [LARGE SCALE GENOMIC DNA]</scope>
    <source>
        <strain evidence="2">20-A016</strain>
    </source>
</reference>
<keyword evidence="3" id="KW-1185">Reference proteome</keyword>
<organism evidence="2 3">
    <name type="scientific">Bonamia ostreae</name>
    <dbReference type="NCBI Taxonomy" id="126728"/>
    <lineage>
        <taxon>Eukaryota</taxon>
        <taxon>Sar</taxon>
        <taxon>Rhizaria</taxon>
        <taxon>Endomyxa</taxon>
        <taxon>Ascetosporea</taxon>
        <taxon>Haplosporida</taxon>
        <taxon>Bonamia</taxon>
    </lineage>
</organism>
<evidence type="ECO:0000313" key="3">
    <source>
        <dbReference type="Proteomes" id="UP001439008"/>
    </source>
</evidence>
<name>A0ABV2ASG4_9EUKA</name>
<evidence type="ECO:0000259" key="1">
    <source>
        <dbReference type="Pfam" id="PF14666"/>
    </source>
</evidence>
<gene>
    <name evidence="2" type="ORF">MHBO_004129</name>
</gene>
<sequence>RENFNLKSYDKQSIANEYCDVLGILSETEWGLKYLKKQNIFQKIESIMKPQNSSLHFYTKTEKLVFCLVRCLDYFVPENRDFLKTIFKRASIRLSRQIVCLLLSLYHLGDKDICHWSVQMLCYKLNEKSVVGFDVVKTLEKILLITDQKDILRLLVMQQANFLEIHNFGIYFIIRMAEIKSGYQKMNELKLTDSILSIWKKHNGGQLFVRKLHYDFMFLMKMQSFYLKSVLPGKWNFDRN</sequence>
<dbReference type="EMBL" id="JBDODL010003220">
    <property type="protein sequence ID" value="MES1922611.1"/>
    <property type="molecule type" value="Genomic_DNA"/>
</dbReference>
<protein>
    <recommendedName>
        <fullName evidence="1">Rapamycin-insensitive companion of mTOR middle domain-containing protein</fullName>
    </recommendedName>
</protein>
<evidence type="ECO:0000313" key="2">
    <source>
        <dbReference type="EMBL" id="MES1922611.1"/>
    </source>
</evidence>
<dbReference type="InterPro" id="IPR029451">
    <property type="entry name" value="RICTOR_M"/>
</dbReference>
<accession>A0ABV2ASG4</accession>
<dbReference type="Proteomes" id="UP001439008">
    <property type="component" value="Unassembled WGS sequence"/>
</dbReference>
<dbReference type="Pfam" id="PF14666">
    <property type="entry name" value="RICTOR_M"/>
    <property type="match status" value="1"/>
</dbReference>
<feature type="domain" description="Rapamycin-insensitive companion of mTOR middle" evidence="1">
    <location>
        <begin position="12"/>
        <end position="91"/>
    </location>
</feature>
<feature type="non-terminal residue" evidence="2">
    <location>
        <position position="240"/>
    </location>
</feature>